<dbReference type="InterPro" id="IPR001650">
    <property type="entry name" value="Helicase_C-like"/>
</dbReference>
<dbReference type="Pfam" id="PF16203">
    <property type="entry name" value="ERCC3_RAD25_C"/>
    <property type="match status" value="1"/>
</dbReference>
<evidence type="ECO:0000256" key="9">
    <source>
        <dbReference type="ARBA" id="ARBA00048988"/>
    </source>
</evidence>
<evidence type="ECO:0000256" key="2">
    <source>
        <dbReference type="ARBA" id="ARBA00022741"/>
    </source>
</evidence>
<accession>A0A0H3BKC7</accession>
<dbReference type="RefSeq" id="WP_010881828.1">
    <property type="nucleotide sequence ID" value="NC_010741.1"/>
</dbReference>
<evidence type="ECO:0000256" key="5">
    <source>
        <dbReference type="ARBA" id="ARBA00022840"/>
    </source>
</evidence>
<evidence type="ECO:0000256" key="4">
    <source>
        <dbReference type="ARBA" id="ARBA00022806"/>
    </source>
</evidence>
<dbReference type="AlphaFoldDB" id="A0A0H3BKC7"/>
<dbReference type="GO" id="GO:0005524">
    <property type="term" value="F:ATP binding"/>
    <property type="evidence" value="ECO:0007669"/>
    <property type="project" value="UniProtKB-KW"/>
</dbReference>
<organism evidence="12 13">
    <name type="scientific">Treponema pallidum subsp. pallidum (strain SS14)</name>
    <dbReference type="NCBI Taxonomy" id="455434"/>
    <lineage>
        <taxon>Bacteria</taxon>
        <taxon>Pseudomonadati</taxon>
        <taxon>Spirochaetota</taxon>
        <taxon>Spirochaetia</taxon>
        <taxon>Spirochaetales</taxon>
        <taxon>Treponemataceae</taxon>
        <taxon>Treponema</taxon>
    </lineage>
</organism>
<dbReference type="Proteomes" id="UP000001202">
    <property type="component" value="Chromosome"/>
</dbReference>
<keyword evidence="2" id="KW-0547">Nucleotide-binding</keyword>
<dbReference type="PRINTS" id="PR00851">
    <property type="entry name" value="XRODRMPGMNTB"/>
</dbReference>
<reference evidence="12 13" key="1">
    <citation type="journal article" date="2008" name="BMC Microbiol.">
        <title>Complete genome sequence of Treponema pallidum ssp. pallidum strain SS14 determined with oligonucleotide arrays.</title>
        <authorList>
            <person name="Matejkova P."/>
            <person name="Strouhal M."/>
            <person name="Smajs D."/>
            <person name="Norris S.J."/>
            <person name="Palzkill T."/>
            <person name="Petrosino J.F."/>
            <person name="Sodergren E."/>
            <person name="Norton J.E."/>
            <person name="Singh J."/>
            <person name="Richmond T.A."/>
            <person name="Molla M.N."/>
            <person name="Albert T.J."/>
            <person name="Weinstock G.M."/>
        </authorList>
    </citation>
    <scope>NUCLEOTIDE SEQUENCE [LARGE SCALE GENOMIC DNA]</scope>
    <source>
        <strain evidence="12 13">SS14</strain>
    </source>
</reference>
<comment type="catalytic activity">
    <reaction evidence="7">
        <text>Couples ATP hydrolysis with the unwinding of duplex DNA by translocating in the 3'-5' direction.</text>
        <dbReference type="EC" id="5.6.2.4"/>
    </reaction>
</comment>
<evidence type="ECO:0000259" key="11">
    <source>
        <dbReference type="PROSITE" id="PS51194"/>
    </source>
</evidence>
<dbReference type="InterPro" id="IPR032830">
    <property type="entry name" value="XPB/Ssl2_N"/>
</dbReference>
<evidence type="ECO:0000256" key="1">
    <source>
        <dbReference type="ARBA" id="ARBA00006637"/>
    </source>
</evidence>
<proteinExistence type="inferred from homology"/>
<comment type="catalytic activity">
    <reaction evidence="9">
        <text>ATP + H2O = ADP + phosphate + H(+)</text>
        <dbReference type="Rhea" id="RHEA:13065"/>
        <dbReference type="ChEBI" id="CHEBI:15377"/>
        <dbReference type="ChEBI" id="CHEBI:15378"/>
        <dbReference type="ChEBI" id="CHEBI:30616"/>
        <dbReference type="ChEBI" id="CHEBI:43474"/>
        <dbReference type="ChEBI" id="CHEBI:456216"/>
        <dbReference type="EC" id="5.6.2.4"/>
    </reaction>
</comment>
<evidence type="ECO:0000256" key="8">
    <source>
        <dbReference type="ARBA" id="ARBA00034808"/>
    </source>
</evidence>
<protein>
    <recommendedName>
        <fullName evidence="8">DNA 3'-5' helicase</fullName>
        <ecNumber evidence="8">5.6.2.4</ecNumber>
    </recommendedName>
</protein>
<dbReference type="GO" id="GO:0016787">
    <property type="term" value="F:hydrolase activity"/>
    <property type="evidence" value="ECO:0007669"/>
    <property type="project" value="UniProtKB-KW"/>
</dbReference>
<dbReference type="InterPro" id="IPR032438">
    <property type="entry name" value="ERCC3_RAD25_C"/>
</dbReference>
<gene>
    <name evidence="12" type="ordered locus">TPASS_0380</name>
</gene>
<dbReference type="PROSITE" id="PS51192">
    <property type="entry name" value="HELICASE_ATP_BIND_1"/>
    <property type="match status" value="1"/>
</dbReference>
<dbReference type="KEGG" id="tpp:TPASS_0380"/>
<keyword evidence="3" id="KW-0378">Hydrolase</keyword>
<evidence type="ECO:0000259" key="10">
    <source>
        <dbReference type="PROSITE" id="PS51192"/>
    </source>
</evidence>
<comment type="similarity">
    <text evidence="1">Belongs to the helicase family. RAD25/XPB subfamily.</text>
</comment>
<keyword evidence="5" id="KW-0067">ATP-binding</keyword>
<dbReference type="NCBIfam" id="NF045503">
    <property type="entry name" value="repair_heli_XPB"/>
    <property type="match status" value="1"/>
</dbReference>
<dbReference type="GO" id="GO:0003677">
    <property type="term" value="F:DNA binding"/>
    <property type="evidence" value="ECO:0007669"/>
    <property type="project" value="InterPro"/>
</dbReference>
<keyword evidence="6" id="KW-0413">Isomerase</keyword>
<evidence type="ECO:0000256" key="3">
    <source>
        <dbReference type="ARBA" id="ARBA00022801"/>
    </source>
</evidence>
<feature type="domain" description="Helicase ATP-binding" evidence="10">
    <location>
        <begin position="250"/>
        <end position="406"/>
    </location>
</feature>
<evidence type="ECO:0000313" key="12">
    <source>
        <dbReference type="EMBL" id="ACD70806.1"/>
    </source>
</evidence>
<dbReference type="GeneID" id="93876155"/>
<dbReference type="InterPro" id="IPR027417">
    <property type="entry name" value="P-loop_NTPase"/>
</dbReference>
<dbReference type="GO" id="GO:0043138">
    <property type="term" value="F:3'-5' DNA helicase activity"/>
    <property type="evidence" value="ECO:0007669"/>
    <property type="project" value="UniProtKB-EC"/>
</dbReference>
<dbReference type="PANTHER" id="PTHR11274">
    <property type="entry name" value="RAD25/XP-B DNA REPAIR HELICASE"/>
    <property type="match status" value="1"/>
</dbReference>
<dbReference type="EC" id="5.6.2.4" evidence="8"/>
<dbReference type="PROSITE" id="PS51194">
    <property type="entry name" value="HELICASE_CTER"/>
    <property type="match status" value="1"/>
</dbReference>
<keyword evidence="4 12" id="KW-0347">Helicase</keyword>
<dbReference type="PANTHER" id="PTHR11274:SF0">
    <property type="entry name" value="GENERAL TRANSCRIPTION AND DNA REPAIR FACTOR IIH HELICASE SUBUNIT XPB"/>
    <property type="match status" value="1"/>
</dbReference>
<dbReference type="InterPro" id="IPR006935">
    <property type="entry name" value="Helicase/UvrB_N"/>
</dbReference>
<dbReference type="SMART" id="SM00487">
    <property type="entry name" value="DEXDc"/>
    <property type="match status" value="1"/>
</dbReference>
<name>A0A0H3BKC7_TREPS</name>
<dbReference type="InterPro" id="IPR050615">
    <property type="entry name" value="ATP-dep_DNA_Helicase"/>
</dbReference>
<evidence type="ECO:0000256" key="6">
    <source>
        <dbReference type="ARBA" id="ARBA00023235"/>
    </source>
</evidence>
<dbReference type="Pfam" id="PF04851">
    <property type="entry name" value="ResIII"/>
    <property type="match status" value="1"/>
</dbReference>
<dbReference type="SMART" id="SM00490">
    <property type="entry name" value="HELICc"/>
    <property type="match status" value="1"/>
</dbReference>
<feature type="domain" description="Helicase C-terminal" evidence="11">
    <location>
        <begin position="460"/>
        <end position="606"/>
    </location>
</feature>
<dbReference type="PATRIC" id="fig|455434.6.peg.383"/>
<dbReference type="SUPFAM" id="SSF52540">
    <property type="entry name" value="P-loop containing nucleoside triphosphate hydrolases"/>
    <property type="match status" value="1"/>
</dbReference>
<dbReference type="EMBL" id="CP000805">
    <property type="protein sequence ID" value="ACD70806.1"/>
    <property type="molecule type" value="Genomic_DNA"/>
</dbReference>
<dbReference type="Gene3D" id="3.40.50.300">
    <property type="entry name" value="P-loop containing nucleotide triphosphate hydrolases"/>
    <property type="match status" value="2"/>
</dbReference>
<evidence type="ECO:0000313" key="13">
    <source>
        <dbReference type="Proteomes" id="UP000001202"/>
    </source>
</evidence>
<dbReference type="CDD" id="cd18789">
    <property type="entry name" value="SF2_C_XPB"/>
    <property type="match status" value="1"/>
</dbReference>
<sequence length="606" mass="67598">MTSVPKPLIIQADRSILLDVHAPEAVAARKALVSFAELEKSPEHLHSYRLTPLSLWNAASAGFSPQMIAQTLTRFSRFTPPQTVLDWVVDIMSRYGKIRLREDTTHSTLLRLQVRDAHIAREIAASKSLASHLSPTTACLQDGPLPTPDTARIAQPDTTPQVQGAQTGCSYDFLLPRLHRGTVKQLLLRHGWPVHDEVPLREGTPLSLRLRISPASCPPPSTAYPCCHTPGTPSFVPRDYQWEAADAFVGNRTQGSGFGVVVLPCGAGKTVVGLLVMGLLQTDTLILTPNSAAAQQWKRELCEKTDLDGTSIGIYSGECKEIRPVTIATYQILTWRAHADAPFSHFRLFMERSWGLIIYDEVHLLPAPLFRITAELQVVRRLGLTATLVREDGCAQDVFSLVGPKRYDVPWKDLEARGWIARVRCVEVRVTMDRSLQYQYMTAPVRLRHRLASENEAKVAVVQRLLRAHAGAPTLIIGQYVQQLLHLAHVLQVPLVSGRQTYAAREAIYQRFREGTLQVLVVSKVANCALDLPDASVAIQVSGTFGSRQEEAQRLGRLLRPKICDAHFYSLVTEQTVEEDCALRRQRFLVEQGYTYETLRVSEVHE</sequence>
<dbReference type="InterPro" id="IPR014001">
    <property type="entry name" value="Helicase_ATP-bd"/>
</dbReference>
<dbReference type="Pfam" id="PF13625">
    <property type="entry name" value="Helicase_C_3"/>
    <property type="match status" value="1"/>
</dbReference>
<evidence type="ECO:0000256" key="7">
    <source>
        <dbReference type="ARBA" id="ARBA00034617"/>
    </source>
</evidence>